<name>A0ABT6F4E8_9BACT</name>
<proteinExistence type="predicted"/>
<dbReference type="Proteomes" id="UP001216907">
    <property type="component" value="Unassembled WGS sequence"/>
</dbReference>
<sequence>MTITQAGTALAALGMMLFSSPSARADDARVTTVAVPAPGRPVTARVDAQGTIHVLCDAPGGPNYARSSDGGATFSAPLPVVGEDAGPAGLEFSAWDMAVGRGGRVHVAMGTNAWKLKLPQEEWGLFYASLEPGSSAFAPVRNLNKKPSEGFSLAADEKGEVTACWLSDRLYANVSHDDGKTFGPNLEIDPGYNPCNCCTTSAVYGEDGRLAVLYREETDDERDMYVVLWDQERGRTTRKRVSQTPWKIDGCPMTYYAITRGPKGFAAAWPTKGQIDFARLDGEGGTWKPGEIATPGRSGMRTGLIALPGPDGSTLVAWKLEGRLGWQLYDGEGRPSGKAGSAPSPGQGAAGVVAADGRFLLFR</sequence>
<feature type="chain" id="PRO_5045761378" description="Exo-alpha-sialidase" evidence="2">
    <location>
        <begin position="26"/>
        <end position="363"/>
    </location>
</feature>
<dbReference type="InterPro" id="IPR036278">
    <property type="entry name" value="Sialidase_sf"/>
</dbReference>
<feature type="region of interest" description="Disordered" evidence="1">
    <location>
        <begin position="331"/>
        <end position="350"/>
    </location>
</feature>
<comment type="caution">
    <text evidence="3">The sequence shown here is derived from an EMBL/GenBank/DDBJ whole genome shotgun (WGS) entry which is preliminary data.</text>
</comment>
<dbReference type="SUPFAM" id="SSF50939">
    <property type="entry name" value="Sialidases"/>
    <property type="match status" value="1"/>
</dbReference>
<accession>A0ABT6F4E8</accession>
<feature type="signal peptide" evidence="2">
    <location>
        <begin position="1"/>
        <end position="25"/>
    </location>
</feature>
<feature type="compositionally biased region" description="Low complexity" evidence="1">
    <location>
        <begin position="336"/>
        <end position="350"/>
    </location>
</feature>
<reference evidence="3 4" key="1">
    <citation type="submission" date="2023-03" db="EMBL/GenBank/DDBJ databases">
        <title>Paludisphaera mucosa sp. nov. a novel planctomycete from northern fen.</title>
        <authorList>
            <person name="Ivanova A."/>
        </authorList>
    </citation>
    <scope>NUCLEOTIDE SEQUENCE [LARGE SCALE GENOMIC DNA]</scope>
    <source>
        <strain evidence="3 4">Pla2</strain>
    </source>
</reference>
<evidence type="ECO:0008006" key="5">
    <source>
        <dbReference type="Google" id="ProtNLM"/>
    </source>
</evidence>
<evidence type="ECO:0000256" key="2">
    <source>
        <dbReference type="SAM" id="SignalP"/>
    </source>
</evidence>
<keyword evidence="4" id="KW-1185">Reference proteome</keyword>
<protein>
    <recommendedName>
        <fullName evidence="5">Exo-alpha-sialidase</fullName>
    </recommendedName>
</protein>
<evidence type="ECO:0000313" key="3">
    <source>
        <dbReference type="EMBL" id="MDG3002275.1"/>
    </source>
</evidence>
<dbReference type="EMBL" id="JARRAG010000001">
    <property type="protein sequence ID" value="MDG3002275.1"/>
    <property type="molecule type" value="Genomic_DNA"/>
</dbReference>
<keyword evidence="2" id="KW-0732">Signal</keyword>
<evidence type="ECO:0000256" key="1">
    <source>
        <dbReference type="SAM" id="MobiDB-lite"/>
    </source>
</evidence>
<gene>
    <name evidence="3" type="ORF">PZE19_00610</name>
</gene>
<organism evidence="3 4">
    <name type="scientific">Paludisphaera mucosa</name>
    <dbReference type="NCBI Taxonomy" id="3030827"/>
    <lineage>
        <taxon>Bacteria</taxon>
        <taxon>Pseudomonadati</taxon>
        <taxon>Planctomycetota</taxon>
        <taxon>Planctomycetia</taxon>
        <taxon>Isosphaerales</taxon>
        <taxon>Isosphaeraceae</taxon>
        <taxon>Paludisphaera</taxon>
    </lineage>
</organism>
<dbReference type="RefSeq" id="WP_277858639.1">
    <property type="nucleotide sequence ID" value="NZ_JARRAG010000001.1"/>
</dbReference>
<evidence type="ECO:0000313" key="4">
    <source>
        <dbReference type="Proteomes" id="UP001216907"/>
    </source>
</evidence>